<dbReference type="KEGG" id="mlr:MELLADRAFT_93569"/>
<dbReference type="RefSeq" id="XP_007406175.1">
    <property type="nucleotide sequence ID" value="XM_007406113.1"/>
</dbReference>
<evidence type="ECO:0000313" key="2">
    <source>
        <dbReference type="EMBL" id="EGG10706.1"/>
    </source>
</evidence>
<accession>F4RAW2</accession>
<keyword evidence="3" id="KW-1185">Reference proteome</keyword>
<dbReference type="EMBL" id="GL883094">
    <property type="protein sequence ID" value="EGG10706.1"/>
    <property type="molecule type" value="Genomic_DNA"/>
</dbReference>
<proteinExistence type="predicted"/>
<keyword evidence="1" id="KW-0732">Signal</keyword>
<dbReference type="GeneID" id="18936616"/>
<feature type="signal peptide" evidence="1">
    <location>
        <begin position="1"/>
        <end position="19"/>
    </location>
</feature>
<gene>
    <name evidence="2" type="ORF">MELLADRAFT_93569</name>
</gene>
<dbReference type="HOGENOM" id="CLU_1960045_0_0_1"/>
<protein>
    <submittedName>
        <fullName evidence="2">Secreted protein</fullName>
    </submittedName>
</protein>
<dbReference type="OrthoDB" id="2510825at2759"/>
<dbReference type="AlphaFoldDB" id="F4RAW2"/>
<feature type="chain" id="PRO_5003320700" evidence="1">
    <location>
        <begin position="20"/>
        <end position="134"/>
    </location>
</feature>
<evidence type="ECO:0000256" key="1">
    <source>
        <dbReference type="SAM" id="SignalP"/>
    </source>
</evidence>
<organism evidence="3">
    <name type="scientific">Melampsora larici-populina (strain 98AG31 / pathotype 3-4-7)</name>
    <name type="common">Poplar leaf rust fungus</name>
    <dbReference type="NCBI Taxonomy" id="747676"/>
    <lineage>
        <taxon>Eukaryota</taxon>
        <taxon>Fungi</taxon>
        <taxon>Dikarya</taxon>
        <taxon>Basidiomycota</taxon>
        <taxon>Pucciniomycotina</taxon>
        <taxon>Pucciniomycetes</taxon>
        <taxon>Pucciniales</taxon>
        <taxon>Melampsoraceae</taxon>
        <taxon>Melampsora</taxon>
    </lineage>
</organism>
<sequence length="134" mass="14044">MLTLLKVVALFGALSVVFTQAPAPVHQCYTPQSASLEIGQCELAVLQFTHNPQGGLIKTGSTTQTKACGNCQVTLATLDGHETVAISLLNSLDAVRSAFTLCRGYGTVVVESGERQSSTNLTLGLGNAGRCQLY</sequence>
<reference evidence="3" key="1">
    <citation type="journal article" date="2011" name="Proc. Natl. Acad. Sci. U.S.A.">
        <title>Obligate biotrophy features unraveled by the genomic analysis of rust fungi.</title>
        <authorList>
            <person name="Duplessis S."/>
            <person name="Cuomo C.A."/>
            <person name="Lin Y.-C."/>
            <person name="Aerts A."/>
            <person name="Tisserant E."/>
            <person name="Veneault-Fourrey C."/>
            <person name="Joly D.L."/>
            <person name="Hacquard S."/>
            <person name="Amselem J."/>
            <person name="Cantarel B.L."/>
            <person name="Chiu R."/>
            <person name="Coutinho P.M."/>
            <person name="Feau N."/>
            <person name="Field M."/>
            <person name="Frey P."/>
            <person name="Gelhaye E."/>
            <person name="Goldberg J."/>
            <person name="Grabherr M.G."/>
            <person name="Kodira C.D."/>
            <person name="Kohler A."/>
            <person name="Kuees U."/>
            <person name="Lindquist E.A."/>
            <person name="Lucas S.M."/>
            <person name="Mago R."/>
            <person name="Mauceli E."/>
            <person name="Morin E."/>
            <person name="Murat C."/>
            <person name="Pangilinan J.L."/>
            <person name="Park R."/>
            <person name="Pearson M."/>
            <person name="Quesneville H."/>
            <person name="Rouhier N."/>
            <person name="Sakthikumar S."/>
            <person name="Salamov A.A."/>
            <person name="Schmutz J."/>
            <person name="Selles B."/>
            <person name="Shapiro H."/>
            <person name="Tanguay P."/>
            <person name="Tuskan G.A."/>
            <person name="Henrissat B."/>
            <person name="Van de Peer Y."/>
            <person name="Rouze P."/>
            <person name="Ellis J.G."/>
            <person name="Dodds P.N."/>
            <person name="Schein J.E."/>
            <person name="Zhong S."/>
            <person name="Hamelin R.C."/>
            <person name="Grigoriev I.V."/>
            <person name="Szabo L.J."/>
            <person name="Martin F."/>
        </authorList>
    </citation>
    <scope>NUCLEOTIDE SEQUENCE [LARGE SCALE GENOMIC DNA]</scope>
    <source>
        <strain evidence="3">98AG31 / pathotype 3-4-7</strain>
    </source>
</reference>
<evidence type="ECO:0000313" key="3">
    <source>
        <dbReference type="Proteomes" id="UP000001072"/>
    </source>
</evidence>
<name>F4RAW2_MELLP</name>
<dbReference type="InParanoid" id="F4RAW2"/>
<dbReference type="VEuPathDB" id="FungiDB:MELLADRAFT_93569"/>
<dbReference type="Proteomes" id="UP000001072">
    <property type="component" value="Unassembled WGS sequence"/>
</dbReference>